<dbReference type="Proteomes" id="UP000315037">
    <property type="component" value="Unassembled WGS sequence"/>
</dbReference>
<dbReference type="InterPro" id="IPR001891">
    <property type="entry name" value="Malic_OxRdtase"/>
</dbReference>
<feature type="active site" description="Proton donor" evidence="6">
    <location>
        <position position="102"/>
    </location>
</feature>
<comment type="cofactor">
    <cofactor evidence="8">
        <name>Mg(2+)</name>
        <dbReference type="ChEBI" id="CHEBI:18420"/>
    </cofactor>
    <cofactor evidence="8">
        <name>Mn(2+)</name>
        <dbReference type="ChEBI" id="CHEBI:29035"/>
    </cofactor>
    <text evidence="8">Divalent metal cations. Prefers magnesium or manganese.</text>
</comment>
<name>A0A506ULX0_9PROT</name>
<comment type="similarity">
    <text evidence="2 9">Belongs to the malic enzymes family.</text>
</comment>
<dbReference type="GO" id="GO:0004470">
    <property type="term" value="F:malic enzyme activity"/>
    <property type="evidence" value="ECO:0007669"/>
    <property type="project" value="InterPro"/>
</dbReference>
<dbReference type="RefSeq" id="WP_165600921.1">
    <property type="nucleotide sequence ID" value="NZ_SORZ01000002.1"/>
</dbReference>
<dbReference type="GO" id="GO:0046872">
    <property type="term" value="F:metal ion binding"/>
    <property type="evidence" value="ECO:0007669"/>
    <property type="project" value="UniProtKB-KW"/>
</dbReference>
<dbReference type="Pfam" id="PF03949">
    <property type="entry name" value="Malic_M"/>
    <property type="match status" value="1"/>
</dbReference>
<comment type="caution">
    <text evidence="12">The sequence shown here is derived from an EMBL/GenBank/DDBJ whole genome shotgun (WGS) entry which is preliminary data.</text>
</comment>
<keyword evidence="5" id="KW-0520">NAD</keyword>
<feature type="domain" description="Malic enzyme NAD-binding" evidence="10">
    <location>
        <begin position="271"/>
        <end position="525"/>
    </location>
</feature>
<dbReference type="InterPro" id="IPR015884">
    <property type="entry name" value="Malic_enzyme_CS"/>
</dbReference>
<feature type="active site" description="Proton acceptor" evidence="6">
    <location>
        <position position="175"/>
    </location>
</feature>
<organism evidence="12 13">
    <name type="scientific">Oecophyllibacter saccharovorans</name>
    <dbReference type="NCBI Taxonomy" id="2558360"/>
    <lineage>
        <taxon>Bacteria</taxon>
        <taxon>Pseudomonadati</taxon>
        <taxon>Pseudomonadota</taxon>
        <taxon>Alphaproteobacteria</taxon>
        <taxon>Acetobacterales</taxon>
        <taxon>Acetobacteraceae</taxon>
        <taxon>Oecophyllibacter</taxon>
    </lineage>
</organism>
<feature type="binding site" evidence="8">
    <location>
        <position position="246"/>
    </location>
    <ligand>
        <name>a divalent metal cation</name>
        <dbReference type="ChEBI" id="CHEBI:60240"/>
    </ligand>
</feature>
<dbReference type="Gene3D" id="3.40.50.10380">
    <property type="entry name" value="Malic enzyme, N-terminal domain"/>
    <property type="match status" value="1"/>
</dbReference>
<keyword evidence="3 8" id="KW-0479">Metal-binding</keyword>
<evidence type="ECO:0000256" key="4">
    <source>
        <dbReference type="ARBA" id="ARBA00023002"/>
    </source>
</evidence>
<feature type="domain" description="Malic enzyme N-terminal" evidence="11">
    <location>
        <begin position="79"/>
        <end position="261"/>
    </location>
</feature>
<evidence type="ECO:0000259" key="11">
    <source>
        <dbReference type="SMART" id="SM01274"/>
    </source>
</evidence>
<dbReference type="GO" id="GO:0016616">
    <property type="term" value="F:oxidoreductase activity, acting on the CH-OH group of donors, NAD or NADP as acceptor"/>
    <property type="evidence" value="ECO:0007669"/>
    <property type="project" value="InterPro"/>
</dbReference>
<dbReference type="InterPro" id="IPR012302">
    <property type="entry name" value="Malic_NAD-bd"/>
</dbReference>
<feature type="binding site" evidence="7">
    <location>
        <position position="457"/>
    </location>
    <ligand>
        <name>(S)-malate</name>
        <dbReference type="ChEBI" id="CHEBI:15589"/>
    </ligand>
</feature>
<dbReference type="SUPFAM" id="SSF51735">
    <property type="entry name" value="NAD(P)-binding Rossmann-fold domains"/>
    <property type="match status" value="1"/>
</dbReference>
<evidence type="ECO:0000256" key="1">
    <source>
        <dbReference type="ARBA" id="ARBA00001936"/>
    </source>
</evidence>
<gene>
    <name evidence="12" type="ORF">E3202_07415</name>
</gene>
<evidence type="ECO:0000256" key="7">
    <source>
        <dbReference type="PIRSR" id="PIRSR000106-2"/>
    </source>
</evidence>
<dbReference type="SMART" id="SM00919">
    <property type="entry name" value="Malic_M"/>
    <property type="match status" value="1"/>
</dbReference>
<evidence type="ECO:0000256" key="5">
    <source>
        <dbReference type="ARBA" id="ARBA00023027"/>
    </source>
</evidence>
<dbReference type="InterPro" id="IPR012301">
    <property type="entry name" value="Malic_N_dom"/>
</dbReference>
<reference evidence="12 13" key="1">
    <citation type="submission" date="2019-03" db="EMBL/GenBank/DDBJ databases">
        <title>The complete genome sequence of Neokomagataea sp. Jb2 NBRC113641.</title>
        <authorList>
            <person name="Chua K.-O."/>
            <person name="Chan K.-G."/>
            <person name="See-Too W.-S."/>
        </authorList>
    </citation>
    <scope>NUCLEOTIDE SEQUENCE [LARGE SCALE GENOMIC DNA]</scope>
    <source>
        <strain evidence="12 13">Jb2</strain>
    </source>
</reference>
<dbReference type="GO" id="GO:0006108">
    <property type="term" value="P:malate metabolic process"/>
    <property type="evidence" value="ECO:0007669"/>
    <property type="project" value="TreeGrafter"/>
</dbReference>
<proteinExistence type="inferred from homology"/>
<dbReference type="Pfam" id="PF00390">
    <property type="entry name" value="malic"/>
    <property type="match status" value="1"/>
</dbReference>
<dbReference type="GO" id="GO:0051287">
    <property type="term" value="F:NAD binding"/>
    <property type="evidence" value="ECO:0007669"/>
    <property type="project" value="InterPro"/>
</dbReference>
<dbReference type="NCBIfam" id="NF010052">
    <property type="entry name" value="PRK13529.1"/>
    <property type="match status" value="1"/>
</dbReference>
<evidence type="ECO:0000313" key="13">
    <source>
        <dbReference type="Proteomes" id="UP000315037"/>
    </source>
</evidence>
<dbReference type="PIRSF" id="PIRSF000106">
    <property type="entry name" value="ME"/>
    <property type="match status" value="1"/>
</dbReference>
<evidence type="ECO:0000256" key="8">
    <source>
        <dbReference type="PIRSR" id="PIRSR000106-3"/>
    </source>
</evidence>
<evidence type="ECO:0000256" key="9">
    <source>
        <dbReference type="RuleBase" id="RU003427"/>
    </source>
</evidence>
<evidence type="ECO:0000256" key="6">
    <source>
        <dbReference type="PIRSR" id="PIRSR000106-1"/>
    </source>
</evidence>
<dbReference type="InterPro" id="IPR046346">
    <property type="entry name" value="Aminoacid_DH-like_N_sf"/>
</dbReference>
<evidence type="ECO:0000256" key="3">
    <source>
        <dbReference type="ARBA" id="ARBA00022723"/>
    </source>
</evidence>
<dbReference type="PRINTS" id="PR00072">
    <property type="entry name" value="MALOXRDTASE"/>
</dbReference>
<feature type="binding site" evidence="8">
    <location>
        <position position="247"/>
    </location>
    <ligand>
        <name>a divalent metal cation</name>
        <dbReference type="ChEBI" id="CHEBI:60240"/>
    </ligand>
</feature>
<dbReference type="SUPFAM" id="SSF53223">
    <property type="entry name" value="Aminoacid dehydrogenase-like, N-terminal domain"/>
    <property type="match status" value="1"/>
</dbReference>
<feature type="binding site" evidence="7">
    <location>
        <position position="157"/>
    </location>
    <ligand>
        <name>(S)-malate</name>
        <dbReference type="ChEBI" id="CHEBI:15589"/>
    </ligand>
</feature>
<dbReference type="EMBL" id="SORZ01000002">
    <property type="protein sequence ID" value="TPW34315.1"/>
    <property type="molecule type" value="Genomic_DNA"/>
</dbReference>
<dbReference type="InterPro" id="IPR036291">
    <property type="entry name" value="NAD(P)-bd_dom_sf"/>
</dbReference>
<sequence length="557" mass="59892">MSASAVPPVPVSLRGQALLADPRLNKGLAFPVEERRTFGLNGLLPVGERTLEEQVALAWAAVEAQETLLGRHVRLRQLQDDNETLFYAVLSAHLPAALPIVYTPGVGEGCLNFSRLWERPRGVFLSADHKGNLAAQLEAAAGKRADIRLIIVTDGERILGLGDLGANGMGIPIGKLALYTACASLDPAQLLPVLLDVGTDNQALLDDPAYIGLRRKRLRGEAYDAFVEEFVGAVQDLWPGALLHWEDFANRTAPFLLERYRDRLPSFNDDIQGTASVALAAILAGVRARGETLAQQRIVIAGGGSAGCGIALLLEQVMEDEGLTPEAARDRFYLIDRPGLLTADMQNLTPAQARLARTDLARTDAGRDLASVVARIHPTILIGVSGQAGLFTEEIIRTMARHCERPMVFPLSNPTHLAEATPADLCRWTDGRALVSTGSPFPPVTHGDLTMTVDQTNNAYIFPGLGLGVLACQARAVSDGMLQAAARAVAAQAPLLQGGLNMLPPVTELPQVAQAVARAVAMQAQEEKLCPPFTAEELEIRLTRMHWAPVYRPYQAA</sequence>
<dbReference type="PANTHER" id="PTHR23406:SF34">
    <property type="entry name" value="NAD-DEPENDENT MALIC ENZYME, MITOCHONDRIAL"/>
    <property type="match status" value="1"/>
</dbReference>
<keyword evidence="13" id="KW-1185">Reference proteome</keyword>
<dbReference type="InterPro" id="IPR037062">
    <property type="entry name" value="Malic_N_dom_sf"/>
</dbReference>
<dbReference type="PROSITE" id="PS00331">
    <property type="entry name" value="MALIC_ENZYMES"/>
    <property type="match status" value="1"/>
</dbReference>
<keyword evidence="4" id="KW-0560">Oxidoreductase</keyword>
<dbReference type="SMART" id="SM01274">
    <property type="entry name" value="malic"/>
    <property type="match status" value="1"/>
</dbReference>
<evidence type="ECO:0000259" key="10">
    <source>
        <dbReference type="SMART" id="SM00919"/>
    </source>
</evidence>
<protein>
    <submittedName>
        <fullName evidence="12">NAD-dependent malic enzyme</fullName>
    </submittedName>
</protein>
<dbReference type="PANTHER" id="PTHR23406">
    <property type="entry name" value="MALIC ENZYME-RELATED"/>
    <property type="match status" value="1"/>
</dbReference>
<accession>A0A506ULX0</accession>
<evidence type="ECO:0000256" key="2">
    <source>
        <dbReference type="ARBA" id="ARBA00008785"/>
    </source>
</evidence>
<dbReference type="Gene3D" id="3.40.50.720">
    <property type="entry name" value="NAD(P)-binding Rossmann-like Domain"/>
    <property type="match status" value="1"/>
</dbReference>
<comment type="cofactor">
    <cofactor evidence="1">
        <name>Mn(2+)</name>
        <dbReference type="ChEBI" id="CHEBI:29035"/>
    </cofactor>
</comment>
<dbReference type="AlphaFoldDB" id="A0A506ULX0"/>
<feature type="binding site" evidence="8">
    <location>
        <position position="270"/>
    </location>
    <ligand>
        <name>a divalent metal cation</name>
        <dbReference type="ChEBI" id="CHEBI:60240"/>
    </ligand>
</feature>
<evidence type="ECO:0000313" key="12">
    <source>
        <dbReference type="EMBL" id="TPW34315.1"/>
    </source>
</evidence>
<feature type="binding site" evidence="7">
    <location>
        <position position="413"/>
    </location>
    <ligand>
        <name>(S)-malate</name>
        <dbReference type="ChEBI" id="CHEBI:15589"/>
    </ligand>
</feature>